<sequence>MVTGSIGPIVEEKPPLPTPSSSFADVPSPRPSVAGRAWRGLRKAVRRLRAVREPEVEGGEGQEKLTESPALLRSTFVSSLLDLASPHVATASSSISTTTPLHWPGAVSTGFGGMVGMWEAKPTGRATTVAHINIMMATSAGRCQRRQRLQSSRQLVKVGR</sequence>
<dbReference type="SMR" id="A0A0P0W9D0"/>
<evidence type="ECO:0000256" key="1">
    <source>
        <dbReference type="SAM" id="MobiDB-lite"/>
    </source>
</evidence>
<protein>
    <submittedName>
        <fullName evidence="2">Os04g0347850 protein</fullName>
    </submittedName>
</protein>
<gene>
    <name evidence="2" type="ordered locus">Os04g0347850</name>
    <name evidence="2" type="ORF">OSNPB_040347850</name>
</gene>
<name>A0A0P0W9D0_ORYSJ</name>
<reference evidence="2 3" key="3">
    <citation type="journal article" date="2013" name="Rice">
        <title>Improvement of the Oryza sativa Nipponbare reference genome using next generation sequence and optical map data.</title>
        <authorList>
            <person name="Kawahara Y."/>
            <person name="de la Bastide M."/>
            <person name="Hamilton J.P."/>
            <person name="Kanamori H."/>
            <person name="McCombie W.R."/>
            <person name="Ouyang S."/>
            <person name="Schwartz D.C."/>
            <person name="Tanaka T."/>
            <person name="Wu J."/>
            <person name="Zhou S."/>
            <person name="Childs K.L."/>
            <person name="Davidson R.M."/>
            <person name="Lin H."/>
            <person name="Quesada-Ocampo L."/>
            <person name="Vaillancourt B."/>
            <person name="Sakai H."/>
            <person name="Lee S.S."/>
            <person name="Kim J."/>
            <person name="Numa H."/>
            <person name="Itoh T."/>
            <person name="Buell C.R."/>
            <person name="Matsumoto T."/>
        </authorList>
    </citation>
    <scope>NUCLEOTIDE SEQUENCE [LARGE SCALE GENOMIC DNA]</scope>
    <source>
        <strain evidence="3">cv. Nipponbare</strain>
    </source>
</reference>
<dbReference type="InParanoid" id="A0A0P0W9D0"/>
<feature type="region of interest" description="Disordered" evidence="1">
    <location>
        <begin position="1"/>
        <end position="36"/>
    </location>
</feature>
<keyword evidence="3" id="KW-1185">Reference proteome</keyword>
<dbReference type="EMBL" id="AP014960">
    <property type="protein sequence ID" value="BAS88701.1"/>
    <property type="molecule type" value="Genomic_DNA"/>
</dbReference>
<evidence type="ECO:0000313" key="3">
    <source>
        <dbReference type="Proteomes" id="UP000059680"/>
    </source>
</evidence>
<dbReference type="Proteomes" id="UP000059680">
    <property type="component" value="Chromosome 4"/>
</dbReference>
<evidence type="ECO:0000313" key="2">
    <source>
        <dbReference type="EMBL" id="BAS88701.1"/>
    </source>
</evidence>
<organism evidence="2 3">
    <name type="scientific">Oryza sativa subsp. japonica</name>
    <name type="common">Rice</name>
    <dbReference type="NCBI Taxonomy" id="39947"/>
    <lineage>
        <taxon>Eukaryota</taxon>
        <taxon>Viridiplantae</taxon>
        <taxon>Streptophyta</taxon>
        <taxon>Embryophyta</taxon>
        <taxon>Tracheophyta</taxon>
        <taxon>Spermatophyta</taxon>
        <taxon>Magnoliopsida</taxon>
        <taxon>Liliopsida</taxon>
        <taxon>Poales</taxon>
        <taxon>Poaceae</taxon>
        <taxon>BOP clade</taxon>
        <taxon>Oryzoideae</taxon>
        <taxon>Oryzeae</taxon>
        <taxon>Oryzinae</taxon>
        <taxon>Oryza</taxon>
        <taxon>Oryza sativa</taxon>
    </lineage>
</organism>
<reference evidence="2 3" key="2">
    <citation type="journal article" date="2013" name="Plant Cell Physiol.">
        <title>Rice Annotation Project Database (RAP-DB): an integrative and interactive database for rice genomics.</title>
        <authorList>
            <person name="Sakai H."/>
            <person name="Lee S.S."/>
            <person name="Tanaka T."/>
            <person name="Numa H."/>
            <person name="Kim J."/>
            <person name="Kawahara Y."/>
            <person name="Wakimoto H."/>
            <person name="Yang C.C."/>
            <person name="Iwamoto M."/>
            <person name="Abe T."/>
            <person name="Yamada Y."/>
            <person name="Muto A."/>
            <person name="Inokuchi H."/>
            <person name="Ikemura T."/>
            <person name="Matsumoto T."/>
            <person name="Sasaki T."/>
            <person name="Itoh T."/>
        </authorList>
    </citation>
    <scope>NUCLEOTIDE SEQUENCE [LARGE SCALE GENOMIC DNA]</scope>
    <source>
        <strain evidence="3">cv. Nipponbare</strain>
    </source>
</reference>
<dbReference type="PaxDb" id="39947-A0A0P0W9D0"/>
<reference evidence="3" key="1">
    <citation type="journal article" date="2005" name="Nature">
        <title>The map-based sequence of the rice genome.</title>
        <authorList>
            <consortium name="International rice genome sequencing project (IRGSP)"/>
            <person name="Matsumoto T."/>
            <person name="Wu J."/>
            <person name="Kanamori H."/>
            <person name="Katayose Y."/>
            <person name="Fujisawa M."/>
            <person name="Namiki N."/>
            <person name="Mizuno H."/>
            <person name="Yamamoto K."/>
            <person name="Antonio B.A."/>
            <person name="Baba T."/>
            <person name="Sakata K."/>
            <person name="Nagamura Y."/>
            <person name="Aoki H."/>
            <person name="Arikawa K."/>
            <person name="Arita K."/>
            <person name="Bito T."/>
            <person name="Chiden Y."/>
            <person name="Fujitsuka N."/>
            <person name="Fukunaka R."/>
            <person name="Hamada M."/>
            <person name="Harada C."/>
            <person name="Hayashi A."/>
            <person name="Hijishita S."/>
            <person name="Honda M."/>
            <person name="Hosokawa S."/>
            <person name="Ichikawa Y."/>
            <person name="Idonuma A."/>
            <person name="Iijima M."/>
            <person name="Ikeda M."/>
            <person name="Ikeno M."/>
            <person name="Ito K."/>
            <person name="Ito S."/>
            <person name="Ito T."/>
            <person name="Ito Y."/>
            <person name="Ito Y."/>
            <person name="Iwabuchi A."/>
            <person name="Kamiya K."/>
            <person name="Karasawa W."/>
            <person name="Kurita K."/>
            <person name="Katagiri S."/>
            <person name="Kikuta A."/>
            <person name="Kobayashi H."/>
            <person name="Kobayashi N."/>
            <person name="Machita K."/>
            <person name="Maehara T."/>
            <person name="Masukawa M."/>
            <person name="Mizubayashi T."/>
            <person name="Mukai Y."/>
            <person name="Nagasaki H."/>
            <person name="Nagata Y."/>
            <person name="Naito S."/>
            <person name="Nakashima M."/>
            <person name="Nakama Y."/>
            <person name="Nakamichi Y."/>
            <person name="Nakamura M."/>
            <person name="Meguro A."/>
            <person name="Negishi M."/>
            <person name="Ohta I."/>
            <person name="Ohta T."/>
            <person name="Okamoto M."/>
            <person name="Ono N."/>
            <person name="Saji S."/>
            <person name="Sakaguchi M."/>
            <person name="Sakai K."/>
            <person name="Shibata M."/>
            <person name="Shimokawa T."/>
            <person name="Song J."/>
            <person name="Takazaki Y."/>
            <person name="Terasawa K."/>
            <person name="Tsugane M."/>
            <person name="Tsuji K."/>
            <person name="Ueda S."/>
            <person name="Waki K."/>
            <person name="Yamagata H."/>
            <person name="Yamamoto M."/>
            <person name="Yamamoto S."/>
            <person name="Yamane H."/>
            <person name="Yoshiki S."/>
            <person name="Yoshihara R."/>
            <person name="Yukawa K."/>
            <person name="Zhong H."/>
            <person name="Yano M."/>
            <person name="Yuan Q."/>
            <person name="Ouyang S."/>
            <person name="Liu J."/>
            <person name="Jones K.M."/>
            <person name="Gansberger K."/>
            <person name="Moffat K."/>
            <person name="Hill J."/>
            <person name="Bera J."/>
            <person name="Fadrosh D."/>
            <person name="Jin S."/>
            <person name="Johri S."/>
            <person name="Kim M."/>
            <person name="Overton L."/>
            <person name="Reardon M."/>
            <person name="Tsitrin T."/>
            <person name="Vuong H."/>
            <person name="Weaver B."/>
            <person name="Ciecko A."/>
            <person name="Tallon L."/>
            <person name="Jackson J."/>
            <person name="Pai G."/>
            <person name="Aken S.V."/>
            <person name="Utterback T."/>
            <person name="Reidmuller S."/>
            <person name="Feldblyum T."/>
            <person name="Hsiao J."/>
            <person name="Zismann V."/>
            <person name="Iobst S."/>
            <person name="de Vazeille A.R."/>
            <person name="Buell C.R."/>
            <person name="Ying K."/>
            <person name="Li Y."/>
            <person name="Lu T."/>
            <person name="Huang Y."/>
            <person name="Zhao Q."/>
            <person name="Feng Q."/>
            <person name="Zhang L."/>
            <person name="Zhu J."/>
            <person name="Weng Q."/>
            <person name="Mu J."/>
            <person name="Lu Y."/>
            <person name="Fan D."/>
            <person name="Liu Y."/>
            <person name="Guan J."/>
            <person name="Zhang Y."/>
            <person name="Yu S."/>
            <person name="Liu X."/>
            <person name="Zhang Y."/>
            <person name="Hong G."/>
            <person name="Han B."/>
            <person name="Choisne N."/>
            <person name="Demange N."/>
            <person name="Orjeda G."/>
            <person name="Samain S."/>
            <person name="Cattolico L."/>
            <person name="Pelletier E."/>
            <person name="Couloux A."/>
            <person name="Segurens B."/>
            <person name="Wincker P."/>
            <person name="D'Hont A."/>
            <person name="Scarpelli C."/>
            <person name="Weissenbach J."/>
            <person name="Salanoubat M."/>
            <person name="Quetier F."/>
            <person name="Yu Y."/>
            <person name="Kim H.R."/>
            <person name="Rambo T."/>
            <person name="Currie J."/>
            <person name="Collura K."/>
            <person name="Luo M."/>
            <person name="Yang T."/>
            <person name="Ammiraju J.S.S."/>
            <person name="Engler F."/>
            <person name="Soderlund C."/>
            <person name="Wing R.A."/>
            <person name="Palmer L.E."/>
            <person name="de la Bastide M."/>
            <person name="Spiegel L."/>
            <person name="Nascimento L."/>
            <person name="Zutavern T."/>
            <person name="O'Shaughnessy A."/>
            <person name="Dike S."/>
            <person name="Dedhia N."/>
            <person name="Preston R."/>
            <person name="Balija V."/>
            <person name="McCombie W.R."/>
            <person name="Chow T."/>
            <person name="Chen H."/>
            <person name="Chung M."/>
            <person name="Chen C."/>
            <person name="Shaw J."/>
            <person name="Wu H."/>
            <person name="Hsiao K."/>
            <person name="Chao Y."/>
            <person name="Chu M."/>
            <person name="Cheng C."/>
            <person name="Hour A."/>
            <person name="Lee P."/>
            <person name="Lin S."/>
            <person name="Lin Y."/>
            <person name="Liou J."/>
            <person name="Liu S."/>
            <person name="Hsing Y."/>
            <person name="Raghuvanshi S."/>
            <person name="Mohanty A."/>
            <person name="Bharti A.K."/>
            <person name="Gaur A."/>
            <person name="Gupta V."/>
            <person name="Kumar D."/>
            <person name="Ravi V."/>
            <person name="Vij S."/>
            <person name="Kapur A."/>
            <person name="Khurana P."/>
            <person name="Khurana P."/>
            <person name="Khurana J.P."/>
            <person name="Tyagi A.K."/>
            <person name="Gaikwad K."/>
            <person name="Singh A."/>
            <person name="Dalal V."/>
            <person name="Srivastava S."/>
            <person name="Dixit A."/>
            <person name="Pal A.K."/>
            <person name="Ghazi I.A."/>
            <person name="Yadav M."/>
            <person name="Pandit A."/>
            <person name="Bhargava A."/>
            <person name="Sureshbabu K."/>
            <person name="Batra K."/>
            <person name="Sharma T.R."/>
            <person name="Mohapatra T."/>
            <person name="Singh N.K."/>
            <person name="Messing J."/>
            <person name="Nelson A.B."/>
            <person name="Fuks G."/>
            <person name="Kavchok S."/>
            <person name="Keizer G."/>
            <person name="Linton E."/>
            <person name="Llaca V."/>
            <person name="Song R."/>
            <person name="Tanyolac B."/>
            <person name="Young S."/>
            <person name="Ho-Il K."/>
            <person name="Hahn J.H."/>
            <person name="Sangsakoo G."/>
            <person name="Vanavichit A."/>
            <person name="de Mattos Luiz.A.T."/>
            <person name="Zimmer P.D."/>
            <person name="Malone G."/>
            <person name="Dellagostin O."/>
            <person name="de Oliveira A.C."/>
            <person name="Bevan M."/>
            <person name="Bancroft I."/>
            <person name="Minx P."/>
            <person name="Cordum H."/>
            <person name="Wilson R."/>
            <person name="Cheng Z."/>
            <person name="Jin W."/>
            <person name="Jiang J."/>
            <person name="Leong S.A."/>
            <person name="Iwama H."/>
            <person name="Gojobori T."/>
            <person name="Itoh T."/>
            <person name="Niimura Y."/>
            <person name="Fujii Y."/>
            <person name="Habara T."/>
            <person name="Sakai H."/>
            <person name="Sato Y."/>
            <person name="Wilson G."/>
            <person name="Kumar K."/>
            <person name="McCouch S."/>
            <person name="Juretic N."/>
            <person name="Hoen D."/>
            <person name="Wright S."/>
            <person name="Bruskiewich R."/>
            <person name="Bureau T."/>
            <person name="Miyao A."/>
            <person name="Hirochika H."/>
            <person name="Nishikawa T."/>
            <person name="Kadowaki K."/>
            <person name="Sugiura M."/>
            <person name="Burr B."/>
            <person name="Sasaki T."/>
        </authorList>
    </citation>
    <scope>NUCLEOTIDE SEQUENCE [LARGE SCALE GENOMIC DNA]</scope>
    <source>
        <strain evidence="3">cv. Nipponbare</strain>
    </source>
</reference>
<accession>A0A0P0W9D0</accession>
<proteinExistence type="predicted"/>
<dbReference type="AlphaFoldDB" id="A0A0P0W9D0"/>